<evidence type="ECO:0000256" key="7">
    <source>
        <dbReference type="PROSITE-ProRule" id="PRU01373"/>
    </source>
</evidence>
<feature type="domain" description="L,D-TPase catalytic" evidence="10">
    <location>
        <begin position="250"/>
        <end position="384"/>
    </location>
</feature>
<evidence type="ECO:0000256" key="5">
    <source>
        <dbReference type="ARBA" id="ARBA00022984"/>
    </source>
</evidence>
<evidence type="ECO:0000256" key="1">
    <source>
        <dbReference type="ARBA" id="ARBA00004752"/>
    </source>
</evidence>
<feature type="compositionally biased region" description="Low complexity" evidence="8">
    <location>
        <begin position="41"/>
        <end position="58"/>
    </location>
</feature>
<dbReference type="Gene3D" id="2.40.440.10">
    <property type="entry name" value="L,D-transpeptidase catalytic domain-like"/>
    <property type="match status" value="1"/>
</dbReference>
<dbReference type="RefSeq" id="WP_271429390.1">
    <property type="nucleotide sequence ID" value="NZ_JAQIPB010000008.1"/>
</dbReference>
<evidence type="ECO:0000313" key="12">
    <source>
        <dbReference type="Proteomes" id="UP001212602"/>
    </source>
</evidence>
<comment type="pathway">
    <text evidence="1 7">Cell wall biogenesis; peptidoglycan biosynthesis.</text>
</comment>
<dbReference type="Proteomes" id="UP001212602">
    <property type="component" value="Unassembled WGS sequence"/>
</dbReference>
<dbReference type="AlphaFoldDB" id="A0AAE3N9J8"/>
<evidence type="ECO:0000256" key="4">
    <source>
        <dbReference type="ARBA" id="ARBA00022960"/>
    </source>
</evidence>
<evidence type="ECO:0000256" key="6">
    <source>
        <dbReference type="ARBA" id="ARBA00023316"/>
    </source>
</evidence>
<gene>
    <name evidence="11" type="ORF">PGB34_17580</name>
</gene>
<dbReference type="CDD" id="cd16913">
    <property type="entry name" value="YkuD_like"/>
    <property type="match status" value="1"/>
</dbReference>
<evidence type="ECO:0000313" key="11">
    <source>
        <dbReference type="EMBL" id="MDA7418180.1"/>
    </source>
</evidence>
<evidence type="ECO:0000256" key="8">
    <source>
        <dbReference type="SAM" id="MobiDB-lite"/>
    </source>
</evidence>
<name>A0AAE3N9J8_9BURK</name>
<dbReference type="GO" id="GO:0009252">
    <property type="term" value="P:peptidoglycan biosynthetic process"/>
    <property type="evidence" value="ECO:0007669"/>
    <property type="project" value="UniProtKB-KW"/>
</dbReference>
<dbReference type="InterPro" id="IPR038063">
    <property type="entry name" value="Transpep_catalytic_dom"/>
</dbReference>
<feature type="active site" description="Proton donor/acceptor" evidence="7">
    <location>
        <position position="343"/>
    </location>
</feature>
<organism evidence="11 12">
    <name type="scientific">Xenophilus arseniciresistens</name>
    <dbReference type="NCBI Taxonomy" id="1283306"/>
    <lineage>
        <taxon>Bacteria</taxon>
        <taxon>Pseudomonadati</taxon>
        <taxon>Pseudomonadota</taxon>
        <taxon>Betaproteobacteria</taxon>
        <taxon>Burkholderiales</taxon>
        <taxon>Comamonadaceae</taxon>
        <taxon>Xenophilus</taxon>
    </lineage>
</organism>
<dbReference type="GO" id="GO:0016740">
    <property type="term" value="F:transferase activity"/>
    <property type="evidence" value="ECO:0007669"/>
    <property type="project" value="UniProtKB-KW"/>
</dbReference>
<keyword evidence="4 7" id="KW-0133">Cell shape</keyword>
<dbReference type="PANTHER" id="PTHR36699:SF1">
    <property type="entry name" value="L,D-TRANSPEPTIDASE YAFK-RELATED"/>
    <property type="match status" value="1"/>
</dbReference>
<reference evidence="11" key="1">
    <citation type="submission" date="2023-01" db="EMBL/GenBank/DDBJ databases">
        <title>Xenophilus mangrovi sp. nov., isolated from soil of Mangrove nature reserve.</title>
        <authorList>
            <person name="Xu S."/>
            <person name="Liu Z."/>
            <person name="Xu Y."/>
        </authorList>
    </citation>
    <scope>NUCLEOTIDE SEQUENCE</scope>
    <source>
        <strain evidence="11">YW8</strain>
    </source>
</reference>
<comment type="caution">
    <text evidence="11">The sequence shown here is derived from an EMBL/GenBank/DDBJ whole genome shotgun (WGS) entry which is preliminary data.</text>
</comment>
<proteinExistence type="inferred from homology"/>
<dbReference type="PANTHER" id="PTHR36699">
    <property type="entry name" value="LD-TRANSPEPTIDASE"/>
    <property type="match status" value="1"/>
</dbReference>
<dbReference type="PROSITE" id="PS52029">
    <property type="entry name" value="LD_TPASE"/>
    <property type="match status" value="1"/>
</dbReference>
<dbReference type="EMBL" id="JAQIPB010000008">
    <property type="protein sequence ID" value="MDA7418180.1"/>
    <property type="molecule type" value="Genomic_DNA"/>
</dbReference>
<comment type="similarity">
    <text evidence="2">Belongs to the YkuD family.</text>
</comment>
<keyword evidence="6 7" id="KW-0961">Cell wall biogenesis/degradation</keyword>
<feature type="compositionally biased region" description="Polar residues" evidence="8">
    <location>
        <begin position="98"/>
        <end position="108"/>
    </location>
</feature>
<sequence>MLLNPSFQGLPALRSRKVALGRLLAASALFAALVAVQAPDAAASGAQPSSKSRASTSSNAEARTKVGQKKAAVRPSARQASRAGTEGRKAPAAIAQRTAFQRSSSSERNPGRVAAAAAAVGAGGTASAAAHSPGAMPMRGADRAEARLIEVYGLWGRGQSTQALAKARELVRDHPNFQAAQLMYADLLSVRLAPAERRRAQQELFSAPDARATLGELRSEQQLRLQALQHRPPAGTIPSQLLAVPKASRYALAIDVSRSRLYVLRNTEQGLVQEQDFYVSIGKSGAGKEVEGDARTPLGVYHITSNLSPRGLRDFYGAGALPINYPNPFDQRLGRTGSGIWLHGVPPDQYARAPLATDGCVVLADNDLRQLIRITDIGATVVVIARQLDWVPSAKAQAQVQPLREQVLAWRDARARGDLARWESFYMPDAVRSGRLARQRPSLRDEMAQVQGKAPVELKDLSVLRWKDQQELMVVSFGEVAQGARTGATRRQYWLLAGKAWKIFHEEWL</sequence>
<feature type="active site" description="Nucleophile" evidence="7">
    <location>
        <position position="360"/>
    </location>
</feature>
<evidence type="ECO:0000256" key="2">
    <source>
        <dbReference type="ARBA" id="ARBA00005992"/>
    </source>
</evidence>
<evidence type="ECO:0000259" key="10">
    <source>
        <dbReference type="PROSITE" id="PS52029"/>
    </source>
</evidence>
<keyword evidence="9" id="KW-0732">Signal</keyword>
<dbReference type="InterPro" id="IPR005490">
    <property type="entry name" value="LD_TPept_cat_dom"/>
</dbReference>
<dbReference type="GO" id="GO:0071555">
    <property type="term" value="P:cell wall organization"/>
    <property type="evidence" value="ECO:0007669"/>
    <property type="project" value="UniProtKB-UniRule"/>
</dbReference>
<feature type="signal peptide" evidence="9">
    <location>
        <begin position="1"/>
        <end position="31"/>
    </location>
</feature>
<dbReference type="InterPro" id="IPR032710">
    <property type="entry name" value="NTF2-like_dom_sf"/>
</dbReference>
<dbReference type="SUPFAM" id="SSF141523">
    <property type="entry name" value="L,D-transpeptidase catalytic domain-like"/>
    <property type="match status" value="1"/>
</dbReference>
<dbReference type="SUPFAM" id="SSF54427">
    <property type="entry name" value="NTF2-like"/>
    <property type="match status" value="1"/>
</dbReference>
<feature type="chain" id="PRO_5041968310" evidence="9">
    <location>
        <begin position="32"/>
        <end position="509"/>
    </location>
</feature>
<accession>A0AAE3N9J8</accession>
<protein>
    <submittedName>
        <fullName evidence="11">L,D-transpeptidase family protein</fullName>
    </submittedName>
</protein>
<dbReference type="Pfam" id="PF24125">
    <property type="entry name" value="Cds6_C"/>
    <property type="match status" value="1"/>
</dbReference>
<evidence type="ECO:0000256" key="3">
    <source>
        <dbReference type="ARBA" id="ARBA00022679"/>
    </source>
</evidence>
<evidence type="ECO:0000256" key="9">
    <source>
        <dbReference type="SAM" id="SignalP"/>
    </source>
</evidence>
<keyword evidence="5 7" id="KW-0573">Peptidoglycan synthesis</keyword>
<feature type="region of interest" description="Disordered" evidence="8">
    <location>
        <begin position="41"/>
        <end position="112"/>
    </location>
</feature>
<dbReference type="GO" id="GO:0004180">
    <property type="term" value="F:carboxypeptidase activity"/>
    <property type="evidence" value="ECO:0007669"/>
    <property type="project" value="UniProtKB-ARBA"/>
</dbReference>
<keyword evidence="3" id="KW-0808">Transferase</keyword>
<dbReference type="Pfam" id="PF03734">
    <property type="entry name" value="YkuD"/>
    <property type="match status" value="1"/>
</dbReference>
<dbReference type="GO" id="GO:0008360">
    <property type="term" value="P:regulation of cell shape"/>
    <property type="evidence" value="ECO:0007669"/>
    <property type="project" value="UniProtKB-UniRule"/>
</dbReference>
<keyword evidence="12" id="KW-1185">Reference proteome</keyword>
<dbReference type="InterPro" id="IPR056203">
    <property type="entry name" value="Cds6_C"/>
</dbReference>